<organism evidence="3 4">
    <name type="scientific">Schwartzia succinivorans DSM 10502</name>
    <dbReference type="NCBI Taxonomy" id="1123243"/>
    <lineage>
        <taxon>Bacteria</taxon>
        <taxon>Bacillati</taxon>
        <taxon>Bacillota</taxon>
        <taxon>Negativicutes</taxon>
        <taxon>Selenomonadales</taxon>
        <taxon>Selenomonadaceae</taxon>
        <taxon>Schwartzia</taxon>
    </lineage>
</organism>
<evidence type="ECO:0000256" key="1">
    <source>
        <dbReference type="SAM" id="MobiDB-lite"/>
    </source>
</evidence>
<feature type="compositionally biased region" description="Low complexity" evidence="1">
    <location>
        <begin position="129"/>
        <end position="155"/>
    </location>
</feature>
<evidence type="ECO:0000313" key="3">
    <source>
        <dbReference type="EMBL" id="SHE29836.1"/>
    </source>
</evidence>
<keyword evidence="4" id="KW-1185">Reference proteome</keyword>
<keyword evidence="2" id="KW-1133">Transmembrane helix</keyword>
<keyword evidence="2" id="KW-0812">Transmembrane</keyword>
<dbReference type="STRING" id="1123243.SAMN02745190_00081"/>
<evidence type="ECO:0000313" key="4">
    <source>
        <dbReference type="Proteomes" id="UP000184404"/>
    </source>
</evidence>
<dbReference type="OrthoDB" id="1629525at2"/>
<gene>
    <name evidence="3" type="ORF">SAMN02745190_00081</name>
</gene>
<dbReference type="RefSeq" id="WP_072934217.1">
    <property type="nucleotide sequence ID" value="NZ_FQUG01000002.1"/>
</dbReference>
<sequence length="175" mass="19582">MSDKRTDFKQHVRAAKEWLGEAESSLDKEEDLRGDLNLMLAQAELQRAHETKHLTARQRLIKRVVPVACAMFVLGVVWQVFTVIYPKPITEPVPERPAETQAVKELPAKKIMPLEKQEITLHEREIDIPAAAEAPAVEESSPAEASEPVKEPAAAMPDRDMQKLMNTAGKSLRAQ</sequence>
<feature type="region of interest" description="Disordered" evidence="1">
    <location>
        <begin position="127"/>
        <end position="175"/>
    </location>
</feature>
<protein>
    <submittedName>
        <fullName evidence="3">Uncharacterized protein</fullName>
    </submittedName>
</protein>
<proteinExistence type="predicted"/>
<feature type="compositionally biased region" description="Polar residues" evidence="1">
    <location>
        <begin position="164"/>
        <end position="175"/>
    </location>
</feature>
<keyword evidence="2" id="KW-0472">Membrane</keyword>
<dbReference type="AlphaFoldDB" id="A0A1M4SC96"/>
<dbReference type="Proteomes" id="UP000184404">
    <property type="component" value="Unassembled WGS sequence"/>
</dbReference>
<evidence type="ECO:0000256" key="2">
    <source>
        <dbReference type="SAM" id="Phobius"/>
    </source>
</evidence>
<feature type="transmembrane region" description="Helical" evidence="2">
    <location>
        <begin position="64"/>
        <end position="85"/>
    </location>
</feature>
<reference evidence="3 4" key="1">
    <citation type="submission" date="2016-11" db="EMBL/GenBank/DDBJ databases">
        <authorList>
            <person name="Jaros S."/>
            <person name="Januszkiewicz K."/>
            <person name="Wedrychowicz H."/>
        </authorList>
    </citation>
    <scope>NUCLEOTIDE SEQUENCE [LARGE SCALE GENOMIC DNA]</scope>
    <source>
        <strain evidence="3 4">DSM 10502</strain>
    </source>
</reference>
<dbReference type="EMBL" id="FQUG01000002">
    <property type="protein sequence ID" value="SHE29836.1"/>
    <property type="molecule type" value="Genomic_DNA"/>
</dbReference>
<accession>A0A1M4SC96</accession>
<name>A0A1M4SC96_9FIRM</name>